<organism evidence="2 3">
    <name type="scientific">Marinobacter suaedae</name>
    <dbReference type="NCBI Taxonomy" id="3057675"/>
    <lineage>
        <taxon>Bacteria</taxon>
        <taxon>Pseudomonadati</taxon>
        <taxon>Pseudomonadota</taxon>
        <taxon>Gammaproteobacteria</taxon>
        <taxon>Pseudomonadales</taxon>
        <taxon>Marinobacteraceae</taxon>
        <taxon>Marinobacter</taxon>
    </lineage>
</organism>
<evidence type="ECO:0000313" key="3">
    <source>
        <dbReference type="Proteomes" id="UP001168640"/>
    </source>
</evidence>
<comment type="caution">
    <text evidence="2">The sequence shown here is derived from an EMBL/GenBank/DDBJ whole genome shotgun (WGS) entry which is preliminary data.</text>
</comment>
<feature type="transmembrane region" description="Helical" evidence="1">
    <location>
        <begin position="243"/>
        <end position="263"/>
    </location>
</feature>
<keyword evidence="1" id="KW-0472">Membrane</keyword>
<name>A0ABT8W2V5_9GAMM</name>
<reference evidence="2" key="1">
    <citation type="submission" date="2023-07" db="EMBL/GenBank/DDBJ databases">
        <title>Marinobacter sp. chi1 genome sequencing and assembly.</title>
        <authorList>
            <person name="Park S."/>
        </authorList>
    </citation>
    <scope>NUCLEOTIDE SEQUENCE</scope>
    <source>
        <strain evidence="2">Chi1</strain>
    </source>
</reference>
<dbReference type="RefSeq" id="WP_302910221.1">
    <property type="nucleotide sequence ID" value="NZ_JAUMIS010000002.1"/>
</dbReference>
<proteinExistence type="predicted"/>
<protein>
    <recommendedName>
        <fullName evidence="4">Transglutaminase-like domain-containing protein</fullName>
    </recommendedName>
</protein>
<evidence type="ECO:0000256" key="1">
    <source>
        <dbReference type="SAM" id="Phobius"/>
    </source>
</evidence>
<accession>A0ABT8W2V5</accession>
<dbReference type="EMBL" id="JAUMIS010000002">
    <property type="protein sequence ID" value="MDO3722578.1"/>
    <property type="molecule type" value="Genomic_DNA"/>
</dbReference>
<dbReference type="Proteomes" id="UP001168640">
    <property type="component" value="Unassembled WGS sequence"/>
</dbReference>
<keyword evidence="1" id="KW-1133">Transmembrane helix</keyword>
<keyword evidence="1" id="KW-0812">Transmembrane</keyword>
<gene>
    <name evidence="2" type="ORF">QVZ43_12695</name>
</gene>
<sequence>MTNVIRMGSVSFVILGLLLLLLNIYGLSKSLRVGELDDSELRFSGDRPIPFSEAMENIKILPGESRIEYVIRQNKNVDDALAHINWNETDPSEHNLRVPIWENFILYFMGLLSGIPEYQRYHFVQYDKSIERGIGICGDASMTLSTILSKNNIENEILTFPGHVVVTASIGDRAFVLDPDFGVTLNMTADELKNRKSEVVEAYRSAGYGILDASRIVNILSADHQIWSGPSHFIRNKYYFEYLSYWLIWGIPVSLIIAGCFGLKYRSEK</sequence>
<evidence type="ECO:0000313" key="2">
    <source>
        <dbReference type="EMBL" id="MDO3722578.1"/>
    </source>
</evidence>
<evidence type="ECO:0008006" key="4">
    <source>
        <dbReference type="Google" id="ProtNLM"/>
    </source>
</evidence>
<keyword evidence="3" id="KW-1185">Reference proteome</keyword>